<organism evidence="2 3">
    <name type="scientific">Syntrophobotulus glycolicus (strain DSM 8271 / FlGlyR)</name>
    <dbReference type="NCBI Taxonomy" id="645991"/>
    <lineage>
        <taxon>Bacteria</taxon>
        <taxon>Bacillati</taxon>
        <taxon>Bacillota</taxon>
        <taxon>Clostridia</taxon>
        <taxon>Eubacteriales</taxon>
        <taxon>Desulfitobacteriaceae</taxon>
        <taxon>Syntrophobotulus</taxon>
    </lineage>
</organism>
<reference evidence="2 3" key="1">
    <citation type="journal article" date="2011" name="Stand. Genomic Sci.">
        <title>Complete genome sequence of Syntrophobotulus glycolicus type strain (FlGlyR).</title>
        <authorList>
            <person name="Han C."/>
            <person name="Mwirichia R."/>
            <person name="Chertkov O."/>
            <person name="Held B."/>
            <person name="Lapidus A."/>
            <person name="Nolan M."/>
            <person name="Lucas S."/>
            <person name="Hammon N."/>
            <person name="Deshpande S."/>
            <person name="Cheng J.F."/>
            <person name="Tapia R."/>
            <person name="Goodwin L."/>
            <person name="Pitluck S."/>
            <person name="Huntemann M."/>
            <person name="Liolios K."/>
            <person name="Ivanova N."/>
            <person name="Pagani I."/>
            <person name="Mavromatis K."/>
            <person name="Ovchinikova G."/>
            <person name="Pati A."/>
            <person name="Chen A."/>
            <person name="Palaniappan K."/>
            <person name="Land M."/>
            <person name="Hauser L."/>
            <person name="Brambilla E.M."/>
            <person name="Rohde M."/>
            <person name="Spring S."/>
            <person name="Sikorski J."/>
            <person name="Goker M."/>
            <person name="Woyke T."/>
            <person name="Bristow J."/>
            <person name="Eisen J.A."/>
            <person name="Markowitz V."/>
            <person name="Hugenholtz P."/>
            <person name="Kyrpides N.C."/>
            <person name="Klenk H.P."/>
            <person name="Detter J.C."/>
        </authorList>
    </citation>
    <scope>NUCLEOTIDE SEQUENCE [LARGE SCALE GENOMIC DNA]</scope>
    <source>
        <strain evidence="3">DSM 8271 / FlGlyR</strain>
    </source>
</reference>
<dbReference type="PANTHER" id="PTHR30024">
    <property type="entry name" value="ALIPHATIC SULFONATES-BINDING PROTEIN-RELATED"/>
    <property type="match status" value="1"/>
</dbReference>
<dbReference type="Proteomes" id="UP000007488">
    <property type="component" value="Chromosome"/>
</dbReference>
<dbReference type="SUPFAM" id="SSF53850">
    <property type="entry name" value="Periplasmic binding protein-like II"/>
    <property type="match status" value="1"/>
</dbReference>
<feature type="domain" description="SsuA/THI5-like" evidence="1">
    <location>
        <begin position="71"/>
        <end position="295"/>
    </location>
</feature>
<dbReference type="AlphaFoldDB" id="F0SXX4"/>
<evidence type="ECO:0000313" key="2">
    <source>
        <dbReference type="EMBL" id="ADY57035.1"/>
    </source>
</evidence>
<dbReference type="PANTHER" id="PTHR30024:SF44">
    <property type="entry name" value="CHOLINE-BINDING PROTEIN"/>
    <property type="match status" value="1"/>
</dbReference>
<dbReference type="eggNOG" id="COG0715">
    <property type="taxonomic scope" value="Bacteria"/>
</dbReference>
<dbReference type="InterPro" id="IPR015168">
    <property type="entry name" value="SsuA/THI5"/>
</dbReference>
<evidence type="ECO:0000313" key="3">
    <source>
        <dbReference type="Proteomes" id="UP000007488"/>
    </source>
</evidence>
<evidence type="ECO:0000259" key="1">
    <source>
        <dbReference type="Pfam" id="PF09084"/>
    </source>
</evidence>
<name>F0SXX4_SYNGF</name>
<gene>
    <name evidence="2" type="ordered locus">Sgly_2764</name>
</gene>
<dbReference type="HOGENOM" id="CLU_028871_5_0_9"/>
<dbReference type="RefSeq" id="WP_013625855.1">
    <property type="nucleotide sequence ID" value="NC_015172.1"/>
</dbReference>
<reference evidence="3" key="2">
    <citation type="submission" date="2011-02" db="EMBL/GenBank/DDBJ databases">
        <title>The complete genome of Syntrophobotulus glycolicus DSM 8271.</title>
        <authorList>
            <person name="Lucas S."/>
            <person name="Copeland A."/>
            <person name="Lapidus A."/>
            <person name="Bruce D."/>
            <person name="Goodwin L."/>
            <person name="Pitluck S."/>
            <person name="Kyrpides N."/>
            <person name="Mavromatis K."/>
            <person name="Pagani I."/>
            <person name="Ivanova N."/>
            <person name="Mikhailova N."/>
            <person name="Chertkov O."/>
            <person name="Held B."/>
            <person name="Detter J.C."/>
            <person name="Tapia R."/>
            <person name="Han C."/>
            <person name="Land M."/>
            <person name="Hauser L."/>
            <person name="Markowitz V."/>
            <person name="Cheng J.-F."/>
            <person name="Hugenholtz P."/>
            <person name="Woyke T."/>
            <person name="Wu D."/>
            <person name="Spring S."/>
            <person name="Schroeder M."/>
            <person name="Brambilla E."/>
            <person name="Klenk H.-P."/>
            <person name="Eisen J.A."/>
        </authorList>
    </citation>
    <scope>NUCLEOTIDE SEQUENCE [LARGE SCALE GENOMIC DNA]</scope>
    <source>
        <strain evidence="3">DSM 8271 / FlGlyR</strain>
    </source>
</reference>
<dbReference type="Gene3D" id="3.40.190.10">
    <property type="entry name" value="Periplasmic binding protein-like II"/>
    <property type="match status" value="2"/>
</dbReference>
<dbReference type="EMBL" id="CP002547">
    <property type="protein sequence ID" value="ADY57035.1"/>
    <property type="molecule type" value="Genomic_DNA"/>
</dbReference>
<sequence>MSLEKKGKTIAIIAVSLVVIAGIAIGAYRGRTIEQTPSEVTATVGGGQAAAGNDEGLTVLKTWTRKDCSLAPWLVTDKLGYFKEEGIKLVFTGELQPNQQIPSIINGNNDVASVHPNQLAVAVAGGAKLKGVSRGIIEPDESVDPKFRHMWFFVNPTKHPEIKSIADLKNFPGKIKFSIITTNTCTDFLTNTLFDKYGIPKDKIEWVTMPDIQAIQALKQGLVDVSPVHPPFYKGMEDAGAIRIADSFETGLGSLAGLTAYYFTEDFINQNPDTVKRFVRAISKGQKYADEHPDQVAQWVSDAIGIPVTGNHWYADDTTIDENDLIPWIKQLEDNKVIPVGKVKASDLVVHVFEQYGNETKK</sequence>
<accession>F0SXX4</accession>
<dbReference type="STRING" id="645991.Sgly_2764"/>
<keyword evidence="3" id="KW-1185">Reference proteome</keyword>
<dbReference type="KEGG" id="sgy:Sgly_2764"/>
<protein>
    <submittedName>
        <fullName evidence="2">ABC-type nitrate/sulfonate/bicarbonate transport systems periplasmic components-like protein</fullName>
    </submittedName>
</protein>
<dbReference type="Pfam" id="PF09084">
    <property type="entry name" value="NMT1"/>
    <property type="match status" value="1"/>
</dbReference>
<proteinExistence type="predicted"/>
<dbReference type="OrthoDB" id="9815602at2"/>